<comment type="caution">
    <text evidence="17">The sequence shown here is derived from an EMBL/GenBank/DDBJ whole genome shotgun (WGS) entry which is preliminary data.</text>
</comment>
<keyword evidence="18" id="KW-1185">Reference proteome</keyword>
<dbReference type="Pfam" id="PF07714">
    <property type="entry name" value="PK_Tyr_Ser-Thr"/>
    <property type="match status" value="1"/>
</dbReference>
<evidence type="ECO:0000256" key="1">
    <source>
        <dbReference type="ARBA" id="ARBA00004479"/>
    </source>
</evidence>
<protein>
    <recommendedName>
        <fullName evidence="2 14">Guanylate cyclase</fullName>
        <ecNumber evidence="2 14">4.6.1.2</ecNumber>
    </recommendedName>
</protein>
<dbReference type="PROSITE" id="PS50125">
    <property type="entry name" value="GUANYLATE_CYCLASE_2"/>
    <property type="match status" value="1"/>
</dbReference>
<comment type="subcellular location">
    <subcellularLocation>
        <location evidence="1">Membrane</location>
        <topology evidence="1">Single-pass type I membrane protein</topology>
    </subcellularLocation>
</comment>
<dbReference type="GO" id="GO:0005525">
    <property type="term" value="F:GTP binding"/>
    <property type="evidence" value="ECO:0007669"/>
    <property type="project" value="UniProtKB-KW"/>
</dbReference>
<dbReference type="SUPFAM" id="SSF55073">
    <property type="entry name" value="Nucleotide cyclase"/>
    <property type="match status" value="1"/>
</dbReference>
<dbReference type="InterPro" id="IPR011009">
    <property type="entry name" value="Kinase-like_dom_sf"/>
</dbReference>
<dbReference type="GO" id="GO:0004672">
    <property type="term" value="F:protein kinase activity"/>
    <property type="evidence" value="ECO:0007669"/>
    <property type="project" value="InterPro"/>
</dbReference>
<dbReference type="GO" id="GO:0005886">
    <property type="term" value="C:plasma membrane"/>
    <property type="evidence" value="ECO:0007669"/>
    <property type="project" value="TreeGrafter"/>
</dbReference>
<dbReference type="GO" id="GO:0004016">
    <property type="term" value="F:adenylate cyclase activity"/>
    <property type="evidence" value="ECO:0007669"/>
    <property type="project" value="TreeGrafter"/>
</dbReference>
<keyword evidence="7" id="KW-0342">GTP-binding</keyword>
<keyword evidence="4" id="KW-0732">Signal</keyword>
<dbReference type="OrthoDB" id="1890790at2759"/>
<dbReference type="GO" id="GO:0007168">
    <property type="term" value="P:receptor guanylyl cyclase signaling pathway"/>
    <property type="evidence" value="ECO:0007669"/>
    <property type="project" value="TreeGrafter"/>
</dbReference>
<dbReference type="InterPro" id="IPR029787">
    <property type="entry name" value="Nucleotide_cyclase"/>
</dbReference>
<evidence type="ECO:0000256" key="6">
    <source>
        <dbReference type="ARBA" id="ARBA00022989"/>
    </source>
</evidence>
<name>A0A7J7KGY9_BUGNE</name>
<dbReference type="EMBL" id="VXIV02000494">
    <property type="protein sequence ID" value="KAF6037940.1"/>
    <property type="molecule type" value="Genomic_DNA"/>
</dbReference>
<dbReference type="PANTHER" id="PTHR11920">
    <property type="entry name" value="GUANYLYL CYCLASE"/>
    <property type="match status" value="1"/>
</dbReference>
<evidence type="ECO:0000256" key="4">
    <source>
        <dbReference type="ARBA" id="ARBA00022729"/>
    </source>
</evidence>
<proteinExistence type="inferred from homology"/>
<evidence type="ECO:0000313" key="18">
    <source>
        <dbReference type="Proteomes" id="UP000593567"/>
    </source>
</evidence>
<dbReference type="FunFam" id="3.30.70.1230:FF:000004">
    <property type="entry name" value="Guanylate cyclase"/>
    <property type="match status" value="1"/>
</dbReference>
<comment type="catalytic activity">
    <reaction evidence="14">
        <text>GTP = 3',5'-cyclic GMP + diphosphate</text>
        <dbReference type="Rhea" id="RHEA:13665"/>
        <dbReference type="ChEBI" id="CHEBI:33019"/>
        <dbReference type="ChEBI" id="CHEBI:37565"/>
        <dbReference type="ChEBI" id="CHEBI:57746"/>
        <dbReference type="EC" id="4.6.1.2"/>
    </reaction>
</comment>
<evidence type="ECO:0000256" key="14">
    <source>
        <dbReference type="RuleBase" id="RU003431"/>
    </source>
</evidence>
<gene>
    <name evidence="17" type="ORF">EB796_003742</name>
</gene>
<evidence type="ECO:0000259" key="15">
    <source>
        <dbReference type="PROSITE" id="PS50011"/>
    </source>
</evidence>
<feature type="domain" description="Guanylate cyclase" evidence="16">
    <location>
        <begin position="392"/>
        <end position="522"/>
    </location>
</feature>
<keyword evidence="5" id="KW-0547">Nucleotide-binding</keyword>
<dbReference type="SUPFAM" id="SSF56112">
    <property type="entry name" value="Protein kinase-like (PK-like)"/>
    <property type="match status" value="1"/>
</dbReference>
<evidence type="ECO:0000256" key="5">
    <source>
        <dbReference type="ARBA" id="ARBA00022741"/>
    </source>
</evidence>
<evidence type="ECO:0000256" key="12">
    <source>
        <dbReference type="ARBA" id="ARBA00023293"/>
    </source>
</evidence>
<keyword evidence="10" id="KW-0325">Glycoprotein</keyword>
<evidence type="ECO:0000256" key="13">
    <source>
        <dbReference type="RuleBase" id="RU000405"/>
    </source>
</evidence>
<dbReference type="InterPro" id="IPR018297">
    <property type="entry name" value="A/G_cyclase_CS"/>
</dbReference>
<evidence type="ECO:0000256" key="7">
    <source>
        <dbReference type="ARBA" id="ARBA00023134"/>
    </source>
</evidence>
<dbReference type="CDD" id="cd07302">
    <property type="entry name" value="CHD"/>
    <property type="match status" value="1"/>
</dbReference>
<evidence type="ECO:0000256" key="10">
    <source>
        <dbReference type="ARBA" id="ARBA00023180"/>
    </source>
</evidence>
<dbReference type="GO" id="GO:0004383">
    <property type="term" value="F:guanylate cyclase activity"/>
    <property type="evidence" value="ECO:0007669"/>
    <property type="project" value="UniProtKB-EC"/>
</dbReference>
<dbReference type="Proteomes" id="UP000593567">
    <property type="component" value="Unassembled WGS sequence"/>
</dbReference>
<dbReference type="PANTHER" id="PTHR11920:SF507">
    <property type="entry name" value="GUANYLATE CYCLASE"/>
    <property type="match status" value="1"/>
</dbReference>
<dbReference type="Gene3D" id="3.30.200.20">
    <property type="entry name" value="Phosphorylase Kinase, domain 1"/>
    <property type="match status" value="1"/>
</dbReference>
<evidence type="ECO:0000256" key="9">
    <source>
        <dbReference type="ARBA" id="ARBA00023170"/>
    </source>
</evidence>
<dbReference type="SMART" id="SM00044">
    <property type="entry name" value="CYCc"/>
    <property type="match status" value="1"/>
</dbReference>
<sequence>MRHMNNRLLWDESWIINYSDILPPTEQLDMNVSSLNLIVATSKNYASLSSNKAGPELGVYKKELYAMKRLHKPSFKLTKQVRIEVRQIRRLYHPNLALFVGACVKAPNIVILSRYYSKGNLANTLQAKDIPISWPFKFSFANDIISGLSYLHAQEIQHGRLKIQNCLVDDRWSIRVSDFAIPSLRSLNTASDVNGLSHKSCEVWKAPEGETLSLPADVFSYGIIIIQIATRCDLAMDEIDNLATIQMEWKNLLMRNQLGSVEDRCPCPGAIGALVESCLAMEPSNRPNAAVIKKQLRKLNPYKLNAVDLMMAMMEKYSKTLEVMVAERTKDLIAEKQRTDELLHGLSIINNTLVDIVSNVDCISCEAMLPKQVADDLRMGRPMNADTFETCTVYFSDIVGFTVLSGKFSAMEVVVFLNKLYSCFDTIIDKHDVYKVETIGDAYMVVSGVPIRNGNKHAVNIANMALDLLHESKTFKIPNMPNESLKIRIGLHTGPVCAGVVGIKMPRYCLFGDTVNTASRMESHGEAYKIHMSDETKNCLLMECNENDYHLIERGFIDVKGKGPMRTWWLEGKRKNTNITYLPGQIS</sequence>
<comment type="similarity">
    <text evidence="13">Belongs to the adenylyl cyclase class-4/guanylyl cyclase family.</text>
</comment>
<evidence type="ECO:0000259" key="16">
    <source>
        <dbReference type="PROSITE" id="PS50125"/>
    </source>
</evidence>
<keyword evidence="3" id="KW-0812">Transmembrane</keyword>
<dbReference type="AlphaFoldDB" id="A0A7J7KGY9"/>
<dbReference type="EC" id="4.6.1.2" evidence="2 14"/>
<keyword evidence="6" id="KW-1133">Transmembrane helix</keyword>
<keyword evidence="9" id="KW-0675">Receptor</keyword>
<dbReference type="InterPro" id="IPR050401">
    <property type="entry name" value="Cyclic_nucleotide_synthase"/>
</dbReference>
<dbReference type="InterPro" id="IPR001245">
    <property type="entry name" value="Ser-Thr/Tyr_kinase_cat_dom"/>
</dbReference>
<keyword evidence="11 13" id="KW-0456">Lyase</keyword>
<reference evidence="17" key="1">
    <citation type="submission" date="2020-06" db="EMBL/GenBank/DDBJ databases">
        <title>Draft genome of Bugula neritina, a colonial animal packing powerful symbionts and potential medicines.</title>
        <authorList>
            <person name="Rayko M."/>
        </authorList>
    </citation>
    <scope>NUCLEOTIDE SEQUENCE [LARGE SCALE GENOMIC DNA]</scope>
    <source>
        <strain evidence="17">Kwan_BN1</strain>
    </source>
</reference>
<evidence type="ECO:0000256" key="11">
    <source>
        <dbReference type="ARBA" id="ARBA00023239"/>
    </source>
</evidence>
<dbReference type="Gene3D" id="1.10.510.10">
    <property type="entry name" value="Transferase(Phosphotransferase) domain 1"/>
    <property type="match status" value="1"/>
</dbReference>
<dbReference type="Pfam" id="PF00211">
    <property type="entry name" value="Guanylate_cyc"/>
    <property type="match status" value="1"/>
</dbReference>
<dbReference type="Gene3D" id="3.30.70.1230">
    <property type="entry name" value="Nucleotide cyclase"/>
    <property type="match status" value="1"/>
</dbReference>
<dbReference type="GO" id="GO:0005524">
    <property type="term" value="F:ATP binding"/>
    <property type="evidence" value="ECO:0007669"/>
    <property type="project" value="InterPro"/>
</dbReference>
<dbReference type="Gene3D" id="6.10.250.780">
    <property type="match status" value="1"/>
</dbReference>
<evidence type="ECO:0000313" key="17">
    <source>
        <dbReference type="EMBL" id="KAF6037940.1"/>
    </source>
</evidence>
<dbReference type="PROSITE" id="PS00452">
    <property type="entry name" value="GUANYLATE_CYCLASE_1"/>
    <property type="match status" value="1"/>
</dbReference>
<organism evidence="17 18">
    <name type="scientific">Bugula neritina</name>
    <name type="common">Brown bryozoan</name>
    <name type="synonym">Sertularia neritina</name>
    <dbReference type="NCBI Taxonomy" id="10212"/>
    <lineage>
        <taxon>Eukaryota</taxon>
        <taxon>Metazoa</taxon>
        <taxon>Spiralia</taxon>
        <taxon>Lophotrochozoa</taxon>
        <taxon>Bryozoa</taxon>
        <taxon>Gymnolaemata</taxon>
        <taxon>Cheilostomatida</taxon>
        <taxon>Flustrina</taxon>
        <taxon>Buguloidea</taxon>
        <taxon>Bugulidae</taxon>
        <taxon>Bugula</taxon>
    </lineage>
</organism>
<accession>A0A7J7KGY9</accession>
<evidence type="ECO:0000256" key="3">
    <source>
        <dbReference type="ARBA" id="ARBA00022692"/>
    </source>
</evidence>
<evidence type="ECO:0000256" key="8">
    <source>
        <dbReference type="ARBA" id="ARBA00023136"/>
    </source>
</evidence>
<dbReference type="GO" id="GO:0001653">
    <property type="term" value="F:peptide receptor activity"/>
    <property type="evidence" value="ECO:0007669"/>
    <property type="project" value="TreeGrafter"/>
</dbReference>
<dbReference type="InterPro" id="IPR000719">
    <property type="entry name" value="Prot_kinase_dom"/>
</dbReference>
<dbReference type="PROSITE" id="PS50011">
    <property type="entry name" value="PROTEIN_KINASE_DOM"/>
    <property type="match status" value="1"/>
</dbReference>
<evidence type="ECO:0000256" key="2">
    <source>
        <dbReference type="ARBA" id="ARBA00012202"/>
    </source>
</evidence>
<keyword evidence="8" id="KW-0472">Membrane</keyword>
<dbReference type="GO" id="GO:0035556">
    <property type="term" value="P:intracellular signal transduction"/>
    <property type="evidence" value="ECO:0007669"/>
    <property type="project" value="InterPro"/>
</dbReference>
<keyword evidence="12 14" id="KW-0141">cGMP biosynthesis</keyword>
<dbReference type="InterPro" id="IPR001054">
    <property type="entry name" value="A/G_cyclase"/>
</dbReference>
<feature type="domain" description="Protein kinase" evidence="15">
    <location>
        <begin position="42"/>
        <end position="303"/>
    </location>
</feature>